<feature type="domain" description="M23ase beta-sheet core" evidence="2">
    <location>
        <begin position="34"/>
        <end position="130"/>
    </location>
</feature>
<keyword evidence="4" id="KW-1185">Reference proteome</keyword>
<accession>A0A444PYH1</accession>
<evidence type="ECO:0000259" key="2">
    <source>
        <dbReference type="Pfam" id="PF01551"/>
    </source>
</evidence>
<dbReference type="InterPro" id="IPR011055">
    <property type="entry name" value="Dup_hybrid_motif"/>
</dbReference>
<feature type="compositionally biased region" description="Pro residues" evidence="1">
    <location>
        <begin position="1"/>
        <end position="11"/>
    </location>
</feature>
<dbReference type="RefSeq" id="WP_128493785.1">
    <property type="nucleotide sequence ID" value="NZ_RZNB01000001.1"/>
</dbReference>
<proteinExistence type="predicted"/>
<dbReference type="Proteomes" id="UP000288547">
    <property type="component" value="Unassembled WGS sequence"/>
</dbReference>
<protein>
    <submittedName>
        <fullName evidence="3">M23 family metallopeptidase</fullName>
    </submittedName>
</protein>
<evidence type="ECO:0000256" key="1">
    <source>
        <dbReference type="SAM" id="MobiDB-lite"/>
    </source>
</evidence>
<dbReference type="PANTHER" id="PTHR21666">
    <property type="entry name" value="PEPTIDASE-RELATED"/>
    <property type="match status" value="1"/>
</dbReference>
<dbReference type="OrthoDB" id="1099523at2"/>
<dbReference type="Gene3D" id="2.70.70.10">
    <property type="entry name" value="Glucose Permease (Domain IIA)"/>
    <property type="match status" value="1"/>
</dbReference>
<dbReference type="InterPro" id="IPR050570">
    <property type="entry name" value="Cell_wall_metabolism_enzyme"/>
</dbReference>
<feature type="region of interest" description="Disordered" evidence="1">
    <location>
        <begin position="1"/>
        <end position="31"/>
    </location>
</feature>
<dbReference type="EMBL" id="RZNB01000001">
    <property type="protein sequence ID" value="RWZ52942.1"/>
    <property type="molecule type" value="Genomic_DNA"/>
</dbReference>
<sequence>MRHPVPSPPRKPSGELAGSGFGPREAPTEGASTFHAAQDYPVGAGTPFLAIADAVVQSVFWTDKGGWWITCRRPNGDTFGGCHLREKPAFKPGAVVKEGRTIGHVGSTGSATTGPHLHFTVRVNGVAVDPAAYIERGALSAPAPSNPTTPNKEDEEMPLIIQYGKTITVAGGGWKHSFPSRESYDAWRGVWEEQHGQKLPEPKTVSAFTRKAIIRAAS</sequence>
<dbReference type="GO" id="GO:0004222">
    <property type="term" value="F:metalloendopeptidase activity"/>
    <property type="evidence" value="ECO:0007669"/>
    <property type="project" value="TreeGrafter"/>
</dbReference>
<organism evidence="3 4">
    <name type="scientific">Labedella phragmitis</name>
    <dbReference type="NCBI Taxonomy" id="2498849"/>
    <lineage>
        <taxon>Bacteria</taxon>
        <taxon>Bacillati</taxon>
        <taxon>Actinomycetota</taxon>
        <taxon>Actinomycetes</taxon>
        <taxon>Micrococcales</taxon>
        <taxon>Microbacteriaceae</taxon>
        <taxon>Labedella</taxon>
    </lineage>
</organism>
<dbReference type="Pfam" id="PF01551">
    <property type="entry name" value="Peptidase_M23"/>
    <property type="match status" value="1"/>
</dbReference>
<comment type="caution">
    <text evidence="3">The sequence shown here is derived from an EMBL/GenBank/DDBJ whole genome shotgun (WGS) entry which is preliminary data.</text>
</comment>
<dbReference type="SUPFAM" id="SSF51261">
    <property type="entry name" value="Duplicated hybrid motif"/>
    <property type="match status" value="1"/>
</dbReference>
<evidence type="ECO:0000313" key="3">
    <source>
        <dbReference type="EMBL" id="RWZ52942.1"/>
    </source>
</evidence>
<dbReference type="AlphaFoldDB" id="A0A444PYH1"/>
<dbReference type="PANTHER" id="PTHR21666:SF270">
    <property type="entry name" value="MUREIN HYDROLASE ACTIVATOR ENVC"/>
    <property type="match status" value="1"/>
</dbReference>
<gene>
    <name evidence="3" type="ORF">ELQ90_03125</name>
</gene>
<evidence type="ECO:0000313" key="4">
    <source>
        <dbReference type="Proteomes" id="UP000288547"/>
    </source>
</evidence>
<name>A0A444PYH1_9MICO</name>
<dbReference type="CDD" id="cd12797">
    <property type="entry name" value="M23_peptidase"/>
    <property type="match status" value="1"/>
</dbReference>
<reference evidence="3 4" key="1">
    <citation type="submission" date="2018-12" db="EMBL/GenBank/DDBJ databases">
        <authorList>
            <person name="Li F."/>
        </authorList>
    </citation>
    <scope>NUCLEOTIDE SEQUENCE [LARGE SCALE GENOMIC DNA]</scope>
    <source>
        <strain evidence="3 4">11W25H-1</strain>
    </source>
</reference>
<dbReference type="InterPro" id="IPR016047">
    <property type="entry name" value="M23ase_b-sheet_dom"/>
</dbReference>